<dbReference type="Proteomes" id="UP000285530">
    <property type="component" value="Unassembled WGS sequence"/>
</dbReference>
<keyword evidence="2" id="KW-1185">Reference proteome</keyword>
<dbReference type="OrthoDB" id="6713140at2"/>
<gene>
    <name evidence="1" type="ORF">D3P06_16455</name>
</gene>
<protein>
    <recommendedName>
        <fullName evidence="3">Capsular biosynthesis protein</fullName>
    </recommendedName>
</protein>
<dbReference type="Pfam" id="PF05159">
    <property type="entry name" value="Capsule_synth"/>
    <property type="match status" value="1"/>
</dbReference>
<evidence type="ECO:0000313" key="2">
    <source>
        <dbReference type="Proteomes" id="UP000285530"/>
    </source>
</evidence>
<dbReference type="RefSeq" id="WP_119887582.1">
    <property type="nucleotide sequence ID" value="NZ_CP067169.1"/>
</dbReference>
<accession>A0A418ZR68</accession>
<reference evidence="1 2" key="1">
    <citation type="submission" date="2018-09" db="EMBL/GenBank/DDBJ databases">
        <title>Paracoccus onubensis nov. sp. a moderate halophilic bacterium isolated from Gruta de las Maravillas (Aracena, Spain).</title>
        <authorList>
            <person name="Jurado V."/>
            <person name="Gutierrez-Patricio S."/>
            <person name="Gonzalez-Pimentel J.L."/>
            <person name="Laiz L."/>
            <person name="Saiz-Jimenez C."/>
        </authorList>
    </citation>
    <scope>NUCLEOTIDE SEQUENCE [LARGE SCALE GENOMIC DNA]</scope>
    <source>
        <strain evidence="1 2">DSM 19484</strain>
    </source>
</reference>
<evidence type="ECO:0008006" key="3">
    <source>
        <dbReference type="Google" id="ProtNLM"/>
    </source>
</evidence>
<comment type="caution">
    <text evidence="1">The sequence shown here is derived from an EMBL/GenBank/DDBJ whole genome shotgun (WGS) entry which is preliminary data.</text>
</comment>
<name>A0A418ZR68_9RHOB</name>
<dbReference type="InterPro" id="IPR007833">
    <property type="entry name" value="Capsule_polysaccharide_synth"/>
</dbReference>
<organism evidence="1 2">
    <name type="scientific">Paracoccus aestuarii</name>
    <dbReference type="NCBI Taxonomy" id="453842"/>
    <lineage>
        <taxon>Bacteria</taxon>
        <taxon>Pseudomonadati</taxon>
        <taxon>Pseudomonadota</taxon>
        <taxon>Alphaproteobacteria</taxon>
        <taxon>Rhodobacterales</taxon>
        <taxon>Paracoccaceae</taxon>
        <taxon>Paracoccus</taxon>
    </lineage>
</organism>
<dbReference type="EMBL" id="QZEV01000129">
    <property type="protein sequence ID" value="RJK97432.1"/>
    <property type="molecule type" value="Genomic_DNA"/>
</dbReference>
<dbReference type="AlphaFoldDB" id="A0A418ZR68"/>
<proteinExistence type="predicted"/>
<sequence>MAPDLMLTVYLHPPILQTAQAGRLGILNRIRALLEPRGWQIEIRRSGPQARAEAPGRPGHALFNMERPTHDRALTFRLAYHYPYWRLERQAERWRWSIARSAFDPARIEDEAARRFAARLRARVLPGPEPRRGDHVLIPLQGHIRRQRSFQAASPVQMIRHAAATGRPCIATLHPREVLDDRDRRALDRLVRDHPNLTIGGDSAALLRDCAFVVTQNSSVGFDGLILGKPVVLFGQSDYHHVTLSAADLGAERALALAPDHAPPVEKFLDWFLRRTSLDMMAPDADARLLAAIKKGGWPV</sequence>
<dbReference type="InterPro" id="IPR043148">
    <property type="entry name" value="TagF_C"/>
</dbReference>
<dbReference type="GO" id="GO:0015774">
    <property type="term" value="P:polysaccharide transport"/>
    <property type="evidence" value="ECO:0007669"/>
    <property type="project" value="InterPro"/>
</dbReference>
<evidence type="ECO:0000313" key="1">
    <source>
        <dbReference type="EMBL" id="RJK97432.1"/>
    </source>
</evidence>
<dbReference type="Gene3D" id="3.40.50.12580">
    <property type="match status" value="1"/>
</dbReference>
<dbReference type="GO" id="GO:0000271">
    <property type="term" value="P:polysaccharide biosynthetic process"/>
    <property type="evidence" value="ECO:0007669"/>
    <property type="project" value="InterPro"/>
</dbReference>